<feature type="domain" description="CUB" evidence="6">
    <location>
        <begin position="250"/>
        <end position="360"/>
    </location>
</feature>
<keyword evidence="5" id="KW-1133">Transmembrane helix</keyword>
<dbReference type="InterPro" id="IPR035914">
    <property type="entry name" value="Sperma_CUB_dom_sf"/>
</dbReference>
<dbReference type="PANTHER" id="PTHR24251:SF37">
    <property type="entry name" value="CUB DOMAIN-CONTAINING PROTEIN"/>
    <property type="match status" value="1"/>
</dbReference>
<evidence type="ECO:0000256" key="5">
    <source>
        <dbReference type="SAM" id="Phobius"/>
    </source>
</evidence>
<dbReference type="CDD" id="cd00041">
    <property type="entry name" value="CUB"/>
    <property type="match status" value="2"/>
</dbReference>
<dbReference type="InterPro" id="IPR036259">
    <property type="entry name" value="MFS_trans_sf"/>
</dbReference>
<dbReference type="InterPro" id="IPR000859">
    <property type="entry name" value="CUB_dom"/>
</dbReference>
<feature type="compositionally biased region" description="Polar residues" evidence="4">
    <location>
        <begin position="24"/>
        <end position="37"/>
    </location>
</feature>
<evidence type="ECO:0000313" key="7">
    <source>
        <dbReference type="EMBL" id="CAD7631556.1"/>
    </source>
</evidence>
<dbReference type="PANTHER" id="PTHR24251">
    <property type="entry name" value="OVOCHYMASE-RELATED"/>
    <property type="match status" value="1"/>
</dbReference>
<accession>A0A7R9Q551</accession>
<dbReference type="SUPFAM" id="SSF103473">
    <property type="entry name" value="MFS general substrate transporter"/>
    <property type="match status" value="1"/>
</dbReference>
<dbReference type="EMBL" id="CAJPIZ010009639">
    <property type="protein sequence ID" value="CAG2111986.1"/>
    <property type="molecule type" value="Genomic_DNA"/>
</dbReference>
<gene>
    <name evidence="7" type="ORF">OSB1V03_LOCUS11965</name>
</gene>
<evidence type="ECO:0000256" key="3">
    <source>
        <dbReference type="PROSITE-ProRule" id="PRU00059"/>
    </source>
</evidence>
<dbReference type="Gene3D" id="2.120.10.30">
    <property type="entry name" value="TolB, C-terminal domain"/>
    <property type="match status" value="1"/>
</dbReference>
<sequence length="895" mass="101122">MYFIRAYSPPPETESAIKAHKSQDSTTSAKDTEATQSPTVKLFDRPDTPRMAMRVLFGAWFTTYVVFHMEFLKFAVTYFQYSRLHVSAQTAVDIITVSAGVYTGFTALNALITPRLGVNKVIYAHYTLVVVAAFMLIAGMYNVVCLWVASVVMCWGFSAMFAGVYAFTEQYMTITNRFSTMLIMSRGVFTLLTPLLLGEYIPTHPYVFVAVDLHSIIVDGEEDTDEILTDTEDEDVLESARETPAPNITCNGTFTGDHGTITTPGHPGPYPNKITCDWSITVADDMRVLLIVKDVHLRAFDRIYVYDGAGLNGRLLTWYRRYQGNKHIVSSTNRMFIRFLADTHYYTKMGTPFVLTYKAEKYGCDLALNDSQGVIHSPGYPTGYYENLVCEWNILVPLGRNIIIMFDDFETTDELDYLHIFGTNIRVSGATIPANFITHSNRLRLRFATHSHSGYSAGKRGFKISYKTKVWDTNTEFLLAAHNAIARVRSNRTKTIAFNGHRVSHLIDHDIGRQRVVWFDRQKHRFVYMTTTSGNSTTTAGQQQQQREVYAGAAGRPNSLAVDWIRDRLYWLDIMSKTIKLLDFADPKTQVYTVCDAGGDNPRDLVLNVAVRALVWSTIGTSPQLIQSQLDGSNQTALYDTGRQAYHLTVDYQRRRYFFVDIDDWFLYSIDFLGSDERMYIKSREFFDAVHTMFALNGDLYLANEHMVYKIPEIELRIESVQVLYKSHRFNVTTTGQTGWSPTVVVVADQSVDIDRQEINGFRIADPALQPMANDSASDGCLLATNCPNLCLPAAGLEYRCLTPDSELMMNSAYDYYYDRPVDKLSVVNSVFIALLIVVNVVLALFLWRIKVNARSAADTPVLMSGLVNNGGNHVGHHEVTSRSNENLLESLEIF</sequence>
<reference evidence="7" key="1">
    <citation type="submission" date="2020-11" db="EMBL/GenBank/DDBJ databases">
        <authorList>
            <person name="Tran Van P."/>
        </authorList>
    </citation>
    <scope>NUCLEOTIDE SEQUENCE</scope>
</reference>
<dbReference type="AlphaFoldDB" id="A0A7R9Q551"/>
<comment type="caution">
    <text evidence="3">Lacks conserved residue(s) required for the propagation of feature annotation.</text>
</comment>
<dbReference type="Pfam" id="PF00431">
    <property type="entry name" value="CUB"/>
    <property type="match status" value="2"/>
</dbReference>
<organism evidence="7">
    <name type="scientific">Medioppia subpectinata</name>
    <dbReference type="NCBI Taxonomy" id="1979941"/>
    <lineage>
        <taxon>Eukaryota</taxon>
        <taxon>Metazoa</taxon>
        <taxon>Ecdysozoa</taxon>
        <taxon>Arthropoda</taxon>
        <taxon>Chelicerata</taxon>
        <taxon>Arachnida</taxon>
        <taxon>Acari</taxon>
        <taxon>Acariformes</taxon>
        <taxon>Sarcoptiformes</taxon>
        <taxon>Oribatida</taxon>
        <taxon>Brachypylina</taxon>
        <taxon>Oppioidea</taxon>
        <taxon>Oppiidae</taxon>
        <taxon>Medioppia</taxon>
    </lineage>
</organism>
<evidence type="ECO:0000256" key="4">
    <source>
        <dbReference type="SAM" id="MobiDB-lite"/>
    </source>
</evidence>
<dbReference type="Proteomes" id="UP000759131">
    <property type="component" value="Unassembled WGS sequence"/>
</dbReference>
<dbReference type="SUPFAM" id="SSF63825">
    <property type="entry name" value="YWTD domain"/>
    <property type="match status" value="1"/>
</dbReference>
<keyword evidence="5" id="KW-0472">Membrane</keyword>
<evidence type="ECO:0000313" key="8">
    <source>
        <dbReference type="Proteomes" id="UP000759131"/>
    </source>
</evidence>
<feature type="transmembrane region" description="Helical" evidence="5">
    <location>
        <begin position="123"/>
        <end position="141"/>
    </location>
</feature>
<keyword evidence="2" id="KW-1015">Disulfide bond</keyword>
<dbReference type="SMART" id="SM00135">
    <property type="entry name" value="LY"/>
    <property type="match status" value="3"/>
</dbReference>
<dbReference type="SUPFAM" id="SSF49854">
    <property type="entry name" value="Spermadhesin, CUB domain"/>
    <property type="match status" value="2"/>
</dbReference>
<evidence type="ECO:0000256" key="2">
    <source>
        <dbReference type="ARBA" id="ARBA00023157"/>
    </source>
</evidence>
<dbReference type="Gene3D" id="2.60.120.290">
    <property type="entry name" value="Spermadhesin, CUB domain"/>
    <property type="match status" value="2"/>
</dbReference>
<dbReference type="PROSITE" id="PS01180">
    <property type="entry name" value="CUB"/>
    <property type="match status" value="2"/>
</dbReference>
<feature type="transmembrane region" description="Helical" evidence="5">
    <location>
        <begin position="147"/>
        <end position="167"/>
    </location>
</feature>
<feature type="domain" description="CUB" evidence="6">
    <location>
        <begin position="364"/>
        <end position="469"/>
    </location>
</feature>
<dbReference type="InterPro" id="IPR000033">
    <property type="entry name" value="LDLR_classB_rpt"/>
</dbReference>
<keyword evidence="1" id="KW-0677">Repeat</keyword>
<keyword evidence="8" id="KW-1185">Reference proteome</keyword>
<protein>
    <recommendedName>
        <fullName evidence="6">CUB domain-containing protein</fullName>
    </recommendedName>
</protein>
<dbReference type="SMART" id="SM00042">
    <property type="entry name" value="CUB"/>
    <property type="match status" value="2"/>
</dbReference>
<feature type="transmembrane region" description="Helical" evidence="5">
    <location>
        <begin position="827"/>
        <end position="848"/>
    </location>
</feature>
<proteinExistence type="predicted"/>
<dbReference type="InterPro" id="IPR011042">
    <property type="entry name" value="6-blade_b-propeller_TolB-like"/>
</dbReference>
<evidence type="ECO:0000259" key="6">
    <source>
        <dbReference type="PROSITE" id="PS01180"/>
    </source>
</evidence>
<dbReference type="EMBL" id="OC864214">
    <property type="protein sequence ID" value="CAD7631556.1"/>
    <property type="molecule type" value="Genomic_DNA"/>
</dbReference>
<feature type="region of interest" description="Disordered" evidence="4">
    <location>
        <begin position="1"/>
        <end position="37"/>
    </location>
</feature>
<evidence type="ECO:0000256" key="1">
    <source>
        <dbReference type="ARBA" id="ARBA00022737"/>
    </source>
</evidence>
<feature type="transmembrane region" description="Helical" evidence="5">
    <location>
        <begin position="55"/>
        <end position="79"/>
    </location>
</feature>
<feature type="transmembrane region" description="Helical" evidence="5">
    <location>
        <begin position="91"/>
        <end position="111"/>
    </location>
</feature>
<keyword evidence="5" id="KW-0812">Transmembrane</keyword>
<dbReference type="OrthoDB" id="10009301at2759"/>
<name>A0A7R9Q551_9ACAR</name>